<dbReference type="AlphaFoldDB" id="A0A975BLH3"/>
<protein>
    <submittedName>
        <fullName evidence="2">HD domain-containing protein</fullName>
    </submittedName>
</protein>
<dbReference type="Gene3D" id="1.10.3210.10">
    <property type="entry name" value="Hypothetical protein af1432"/>
    <property type="match status" value="1"/>
</dbReference>
<sequence length="181" mass="20301">MTNPIDIISEFYKPGSKAYEILVQHSEHVAQKALDAAAKVSHLNPDLKFIEEAAMLHDIGIFMTNAPGLGCTGQHPYICHGFLGRVILEKKGLPKHALVCERHVGVGITVKDIKARHLPLPVYDMVPISTEEQIVCYADKFFSKNRDSVASEKSVDDIKRELEPFGQDKITKFQSWRELFG</sequence>
<dbReference type="KEGG" id="dmm:dnm_036410"/>
<name>A0A975BLH3_9BACT</name>
<gene>
    <name evidence="2" type="ORF">dnm_036410</name>
</gene>
<dbReference type="InterPro" id="IPR006674">
    <property type="entry name" value="HD_domain"/>
</dbReference>
<evidence type="ECO:0000313" key="3">
    <source>
        <dbReference type="Proteomes" id="UP000663722"/>
    </source>
</evidence>
<dbReference type="SUPFAM" id="SSF109604">
    <property type="entry name" value="HD-domain/PDEase-like"/>
    <property type="match status" value="1"/>
</dbReference>
<dbReference type="PANTHER" id="PTHR35795">
    <property type="entry name" value="SLR1885 PROTEIN"/>
    <property type="match status" value="1"/>
</dbReference>
<dbReference type="Pfam" id="PF01966">
    <property type="entry name" value="HD"/>
    <property type="match status" value="1"/>
</dbReference>
<accession>A0A975BLH3</accession>
<dbReference type="InterPro" id="IPR003607">
    <property type="entry name" value="HD/PDEase_dom"/>
</dbReference>
<dbReference type="EMBL" id="CP061800">
    <property type="protein sequence ID" value="QTA87608.1"/>
    <property type="molecule type" value="Genomic_DNA"/>
</dbReference>
<feature type="domain" description="HD" evidence="1">
    <location>
        <begin position="23"/>
        <end position="141"/>
    </location>
</feature>
<dbReference type="PANTHER" id="PTHR35795:SF1">
    <property type="entry name" value="BIS(5'-NUCLEOSYL)-TETRAPHOSPHATASE, SYMMETRICAL"/>
    <property type="match status" value="1"/>
</dbReference>
<dbReference type="CDD" id="cd00077">
    <property type="entry name" value="HDc"/>
    <property type="match status" value="1"/>
</dbReference>
<dbReference type="Proteomes" id="UP000663722">
    <property type="component" value="Chromosome"/>
</dbReference>
<keyword evidence="3" id="KW-1185">Reference proteome</keyword>
<evidence type="ECO:0000259" key="1">
    <source>
        <dbReference type="Pfam" id="PF01966"/>
    </source>
</evidence>
<organism evidence="2 3">
    <name type="scientific">Desulfonema magnum</name>
    <dbReference type="NCBI Taxonomy" id="45655"/>
    <lineage>
        <taxon>Bacteria</taxon>
        <taxon>Pseudomonadati</taxon>
        <taxon>Thermodesulfobacteriota</taxon>
        <taxon>Desulfobacteria</taxon>
        <taxon>Desulfobacterales</taxon>
        <taxon>Desulfococcaceae</taxon>
        <taxon>Desulfonema</taxon>
    </lineage>
</organism>
<dbReference type="RefSeq" id="WP_207682727.1">
    <property type="nucleotide sequence ID" value="NZ_CP061800.1"/>
</dbReference>
<reference evidence="2" key="1">
    <citation type="journal article" date="2021" name="Microb. Physiol.">
        <title>Proteogenomic Insights into the Physiology of Marine, Sulfate-Reducing, Filamentous Desulfonema limicola and Desulfonema magnum.</title>
        <authorList>
            <person name="Schnaars V."/>
            <person name="Wohlbrand L."/>
            <person name="Scheve S."/>
            <person name="Hinrichs C."/>
            <person name="Reinhardt R."/>
            <person name="Rabus R."/>
        </authorList>
    </citation>
    <scope>NUCLEOTIDE SEQUENCE</scope>
    <source>
        <strain evidence="2">4be13</strain>
    </source>
</reference>
<evidence type="ECO:0000313" key="2">
    <source>
        <dbReference type="EMBL" id="QTA87608.1"/>
    </source>
</evidence>
<proteinExistence type="predicted"/>
<dbReference type="InterPro" id="IPR051094">
    <property type="entry name" value="Diverse_Catalytic_Enzymes"/>
</dbReference>